<protein>
    <submittedName>
        <fullName evidence="4">GNAT family N-acetyltransferase</fullName>
        <ecNumber evidence="4">2.3.-.-</ecNumber>
    </submittedName>
</protein>
<evidence type="ECO:0000259" key="3">
    <source>
        <dbReference type="PROSITE" id="PS51186"/>
    </source>
</evidence>
<dbReference type="InterPro" id="IPR050832">
    <property type="entry name" value="Bact_Acetyltransf"/>
</dbReference>
<keyword evidence="2 4" id="KW-0012">Acyltransferase</keyword>
<evidence type="ECO:0000256" key="2">
    <source>
        <dbReference type="ARBA" id="ARBA00023315"/>
    </source>
</evidence>
<dbReference type="GO" id="GO:0016746">
    <property type="term" value="F:acyltransferase activity"/>
    <property type="evidence" value="ECO:0007669"/>
    <property type="project" value="UniProtKB-KW"/>
</dbReference>
<dbReference type="EC" id="2.3.-.-" evidence="4"/>
<organism evidence="4 5">
    <name type="scientific">Pelomonas margarita</name>
    <dbReference type="NCBI Taxonomy" id="3299031"/>
    <lineage>
        <taxon>Bacteria</taxon>
        <taxon>Pseudomonadati</taxon>
        <taxon>Pseudomonadota</taxon>
        <taxon>Betaproteobacteria</taxon>
        <taxon>Burkholderiales</taxon>
        <taxon>Sphaerotilaceae</taxon>
        <taxon>Roseateles</taxon>
    </lineage>
</organism>
<keyword evidence="5" id="KW-1185">Reference proteome</keyword>
<dbReference type="EMBL" id="JBIGHW010000006">
    <property type="protein sequence ID" value="MFG6441676.1"/>
    <property type="molecule type" value="Genomic_DNA"/>
</dbReference>
<sequence>MTLRRASAQDAPQLAALAQWVWLDSYATGGVEPRFLPYLAESFTPAAFERAIADPQQALWLVEDGAALQGFAQLLRGAPAPAANDAQVELTRLYVAPPCTGRGLGAQLLQEARNTWRGEGLWLSVWVGNEGALRFYAREGGRVAGQTQFMLDGQAIANHVIAFP</sequence>
<proteinExistence type="predicted"/>
<dbReference type="RefSeq" id="WP_394398150.1">
    <property type="nucleotide sequence ID" value="NZ_JBIGHW010000006.1"/>
</dbReference>
<dbReference type="Proteomes" id="UP001606301">
    <property type="component" value="Unassembled WGS sequence"/>
</dbReference>
<dbReference type="PROSITE" id="PS51186">
    <property type="entry name" value="GNAT"/>
    <property type="match status" value="1"/>
</dbReference>
<evidence type="ECO:0000256" key="1">
    <source>
        <dbReference type="ARBA" id="ARBA00022679"/>
    </source>
</evidence>
<dbReference type="Gene3D" id="3.40.630.30">
    <property type="match status" value="1"/>
</dbReference>
<accession>A0ABW7FK34</accession>
<comment type="caution">
    <text evidence="4">The sequence shown here is derived from an EMBL/GenBank/DDBJ whole genome shotgun (WGS) entry which is preliminary data.</text>
</comment>
<dbReference type="CDD" id="cd04301">
    <property type="entry name" value="NAT_SF"/>
    <property type="match status" value="1"/>
</dbReference>
<dbReference type="InterPro" id="IPR000182">
    <property type="entry name" value="GNAT_dom"/>
</dbReference>
<evidence type="ECO:0000313" key="5">
    <source>
        <dbReference type="Proteomes" id="UP001606301"/>
    </source>
</evidence>
<dbReference type="PANTHER" id="PTHR43877">
    <property type="entry name" value="AMINOALKYLPHOSPHONATE N-ACETYLTRANSFERASE-RELATED-RELATED"/>
    <property type="match status" value="1"/>
</dbReference>
<dbReference type="Pfam" id="PF00583">
    <property type="entry name" value="Acetyltransf_1"/>
    <property type="match status" value="1"/>
</dbReference>
<name>A0ABW7FK34_9BURK</name>
<evidence type="ECO:0000313" key="4">
    <source>
        <dbReference type="EMBL" id="MFG6441676.1"/>
    </source>
</evidence>
<feature type="domain" description="N-acetyltransferase" evidence="3">
    <location>
        <begin position="1"/>
        <end position="164"/>
    </location>
</feature>
<gene>
    <name evidence="4" type="ORF">ACG0Z3_13395</name>
</gene>
<dbReference type="InterPro" id="IPR016181">
    <property type="entry name" value="Acyl_CoA_acyltransferase"/>
</dbReference>
<reference evidence="4 5" key="1">
    <citation type="submission" date="2024-08" db="EMBL/GenBank/DDBJ databases">
        <authorList>
            <person name="Lu H."/>
        </authorList>
    </citation>
    <scope>NUCLEOTIDE SEQUENCE [LARGE SCALE GENOMIC DNA]</scope>
    <source>
        <strain evidence="4 5">LKC17W</strain>
    </source>
</reference>
<keyword evidence="1 4" id="KW-0808">Transferase</keyword>
<dbReference type="SUPFAM" id="SSF55729">
    <property type="entry name" value="Acyl-CoA N-acyltransferases (Nat)"/>
    <property type="match status" value="1"/>
</dbReference>